<evidence type="ECO:0000313" key="4">
    <source>
        <dbReference type="Proteomes" id="UP000593564"/>
    </source>
</evidence>
<organism evidence="3 4">
    <name type="scientific">Camellia sinensis</name>
    <name type="common">Tea plant</name>
    <name type="synonym">Thea sinensis</name>
    <dbReference type="NCBI Taxonomy" id="4442"/>
    <lineage>
        <taxon>Eukaryota</taxon>
        <taxon>Viridiplantae</taxon>
        <taxon>Streptophyta</taxon>
        <taxon>Embryophyta</taxon>
        <taxon>Tracheophyta</taxon>
        <taxon>Spermatophyta</taxon>
        <taxon>Magnoliopsida</taxon>
        <taxon>eudicotyledons</taxon>
        <taxon>Gunneridae</taxon>
        <taxon>Pentapetalae</taxon>
        <taxon>asterids</taxon>
        <taxon>Ericales</taxon>
        <taxon>Theaceae</taxon>
        <taxon>Camellia</taxon>
    </lineage>
</organism>
<dbReference type="Pfam" id="PF05627">
    <property type="entry name" value="AvrRpt-cleavage"/>
    <property type="match status" value="1"/>
</dbReference>
<dbReference type="InterPro" id="IPR008700">
    <property type="entry name" value="TypeIII_avirulence_cleave"/>
</dbReference>
<accession>A0A7J7GPC5</accession>
<proteinExistence type="predicted"/>
<reference evidence="4" key="1">
    <citation type="journal article" date="2020" name="Nat. Commun.">
        <title>Genome assembly of wild tea tree DASZ reveals pedigree and selection history of tea varieties.</title>
        <authorList>
            <person name="Zhang W."/>
            <person name="Zhang Y."/>
            <person name="Qiu H."/>
            <person name="Guo Y."/>
            <person name="Wan H."/>
            <person name="Zhang X."/>
            <person name="Scossa F."/>
            <person name="Alseekh S."/>
            <person name="Zhang Q."/>
            <person name="Wang P."/>
            <person name="Xu L."/>
            <person name="Schmidt M.H."/>
            <person name="Jia X."/>
            <person name="Li D."/>
            <person name="Zhu A."/>
            <person name="Guo F."/>
            <person name="Chen W."/>
            <person name="Ni D."/>
            <person name="Usadel B."/>
            <person name="Fernie A.R."/>
            <person name="Wen W."/>
        </authorList>
    </citation>
    <scope>NUCLEOTIDE SEQUENCE [LARGE SCALE GENOMIC DNA]</scope>
    <source>
        <strain evidence="4">cv. G240</strain>
    </source>
</reference>
<protein>
    <recommendedName>
        <fullName evidence="2">RIN4 pathogenic type III effector avirulence factor Avr cleavage site domain-containing protein</fullName>
    </recommendedName>
</protein>
<keyword evidence="1" id="KW-1133">Transmembrane helix</keyword>
<keyword evidence="1" id="KW-0472">Membrane</keyword>
<dbReference type="PANTHER" id="PTHR33882:SF11">
    <property type="entry name" value="RPM1-INTERACTING PROTEIN 4 (RIN4) FAMILY PROTEIN"/>
    <property type="match status" value="1"/>
</dbReference>
<evidence type="ECO:0000259" key="2">
    <source>
        <dbReference type="Pfam" id="PF05627"/>
    </source>
</evidence>
<reference evidence="3 4" key="2">
    <citation type="submission" date="2020-07" db="EMBL/GenBank/DDBJ databases">
        <title>Genome assembly of wild tea tree DASZ reveals pedigree and selection history of tea varieties.</title>
        <authorList>
            <person name="Zhang W."/>
        </authorList>
    </citation>
    <scope>NUCLEOTIDE SEQUENCE [LARGE SCALE GENOMIC DNA]</scope>
    <source>
        <strain evidence="4">cv. G240</strain>
        <tissue evidence="3">Leaf</tissue>
    </source>
</reference>
<dbReference type="EMBL" id="JACBKZ010000009">
    <property type="protein sequence ID" value="KAF5942652.1"/>
    <property type="molecule type" value="Genomic_DNA"/>
</dbReference>
<keyword evidence="4" id="KW-1185">Reference proteome</keyword>
<evidence type="ECO:0000256" key="1">
    <source>
        <dbReference type="SAM" id="Phobius"/>
    </source>
</evidence>
<dbReference type="Proteomes" id="UP000593564">
    <property type="component" value="Unassembled WGS sequence"/>
</dbReference>
<feature type="transmembrane region" description="Helical" evidence="1">
    <location>
        <begin position="136"/>
        <end position="159"/>
    </location>
</feature>
<feature type="domain" description="RIN4 pathogenic type III effector avirulence factor Avr cleavage site" evidence="2">
    <location>
        <begin position="63"/>
        <end position="93"/>
    </location>
</feature>
<gene>
    <name evidence="3" type="ORF">HYC85_020294</name>
</gene>
<comment type="caution">
    <text evidence="3">The sequence shown here is derived from an EMBL/GenBank/DDBJ whole genome shotgun (WGS) entry which is preliminary data.</text>
</comment>
<dbReference type="AlphaFoldDB" id="A0A7J7GPC5"/>
<keyword evidence="1" id="KW-0812">Transmembrane</keyword>
<sequence length="160" mass="18312">MCTNQRDVGQCKLKYGSSQSIIITSNIRDNIYLVNVQYLNCIRQCALTKGMLANASSSTKPTRMSVPQFGGWDHKVGNTDYSMVFSRARANKKQNKNDFNRHSIGNEQELIIQKQPEHQPVQKPDHQHDDSVVVRLHFLVSCILYFVLLHFSTTTLLCLR</sequence>
<name>A0A7J7GPC5_CAMSI</name>
<dbReference type="PANTHER" id="PTHR33882">
    <property type="entry name" value="PATHOGENIC TYPE III EFFECTOR AVIRULENCE FACTOR AVR AVRRPT-CLEAVAGE: CLEAVAGE SITE PROTEIN"/>
    <property type="match status" value="1"/>
</dbReference>
<evidence type="ECO:0000313" key="3">
    <source>
        <dbReference type="EMBL" id="KAF5942652.1"/>
    </source>
</evidence>